<comment type="caution">
    <text evidence="1">The sequence shown here is derived from an EMBL/GenBank/DDBJ whole genome shotgun (WGS) entry which is preliminary data.</text>
</comment>
<sequence length="453" mass="51449">MIKACLFREFLERHASLRRVRVRKPPVPWTEESQIRSLQQLRNTFRKEAHQTGSQESWELFRDVKKQVKGSYSSGSRDLHKLALSSNKPKEVWRIIHRILKPIRQPLRQYPDKLNSLFACTAERTVHGHSTNTVLMGMRDDLLRAMKTGEVTLMVLADFSKALDTVNYNILITKATKMCARTKLNTKNGELLHLTRKRHVAVHKPDGNRPAITISDSILEFANVNKLLGVHFHQHLNWGEHVQATCKNCCGTIQIIRKLEKSAGYRLRKHLVESLVLSKLGYCDNVYYPLPEFQLKSVQRVQLVAASFVLSRYVNNINDIVEIGCLPVRQRRVFHVLKLVHQALHPLSWPSYVPLDTVKHLGSLRPLITPERAVPPLIVTTCIDSISPFFLYNNLNPAMIPCLEYEGGSSEVLGAIDAEKLASASVYVLATPMACIWQAGFGSGVSMNNHFQK</sequence>
<gene>
    <name evidence="1" type="ORF">pdam_00021640</name>
</gene>
<dbReference type="EMBL" id="RCHS01000870">
    <property type="protein sequence ID" value="RMX56307.1"/>
    <property type="molecule type" value="Genomic_DNA"/>
</dbReference>
<dbReference type="PANTHER" id="PTHR33332">
    <property type="entry name" value="REVERSE TRANSCRIPTASE DOMAIN-CONTAINING PROTEIN"/>
    <property type="match status" value="1"/>
</dbReference>
<keyword evidence="2" id="KW-1185">Reference proteome</keyword>
<proteinExistence type="predicted"/>
<evidence type="ECO:0000313" key="2">
    <source>
        <dbReference type="Proteomes" id="UP000275408"/>
    </source>
</evidence>
<accession>A0A3M6URX0</accession>
<evidence type="ECO:0000313" key="1">
    <source>
        <dbReference type="EMBL" id="RMX56307.1"/>
    </source>
</evidence>
<dbReference type="Proteomes" id="UP000275408">
    <property type="component" value="Unassembled WGS sequence"/>
</dbReference>
<reference evidence="1 2" key="1">
    <citation type="journal article" date="2018" name="Sci. Rep.">
        <title>Comparative analysis of the Pocillopora damicornis genome highlights role of immune system in coral evolution.</title>
        <authorList>
            <person name="Cunning R."/>
            <person name="Bay R.A."/>
            <person name="Gillette P."/>
            <person name="Baker A.C."/>
            <person name="Traylor-Knowles N."/>
        </authorList>
    </citation>
    <scope>NUCLEOTIDE SEQUENCE [LARGE SCALE GENOMIC DNA]</scope>
    <source>
        <strain evidence="1">RSMAS</strain>
        <tissue evidence="1">Whole animal</tissue>
    </source>
</reference>
<organism evidence="1 2">
    <name type="scientific">Pocillopora damicornis</name>
    <name type="common">Cauliflower coral</name>
    <name type="synonym">Millepora damicornis</name>
    <dbReference type="NCBI Taxonomy" id="46731"/>
    <lineage>
        <taxon>Eukaryota</taxon>
        <taxon>Metazoa</taxon>
        <taxon>Cnidaria</taxon>
        <taxon>Anthozoa</taxon>
        <taxon>Hexacorallia</taxon>
        <taxon>Scleractinia</taxon>
        <taxon>Astrocoeniina</taxon>
        <taxon>Pocilloporidae</taxon>
        <taxon>Pocillopora</taxon>
    </lineage>
</organism>
<protein>
    <recommendedName>
        <fullName evidence="3">Reverse transcriptase domain-containing protein</fullName>
    </recommendedName>
</protein>
<dbReference type="AlphaFoldDB" id="A0A3M6URX0"/>
<feature type="non-terminal residue" evidence="1">
    <location>
        <position position="453"/>
    </location>
</feature>
<evidence type="ECO:0008006" key="3">
    <source>
        <dbReference type="Google" id="ProtNLM"/>
    </source>
</evidence>
<name>A0A3M6URX0_POCDA</name>